<accession>A0A917UQE6</accession>
<dbReference type="RefSeq" id="WP_188962899.1">
    <property type="nucleotide sequence ID" value="NZ_BMOE01000005.1"/>
</dbReference>
<feature type="transmembrane region" description="Helical" evidence="1">
    <location>
        <begin position="114"/>
        <end position="132"/>
    </location>
</feature>
<feature type="chain" id="PRO_5038069757" evidence="2">
    <location>
        <begin position="27"/>
        <end position="213"/>
    </location>
</feature>
<keyword evidence="2" id="KW-0732">Signal</keyword>
<proteinExistence type="predicted"/>
<feature type="transmembrane region" description="Helical" evidence="1">
    <location>
        <begin position="80"/>
        <end position="102"/>
    </location>
</feature>
<keyword evidence="1" id="KW-0472">Membrane</keyword>
<name>A0A917UQE6_9DEIO</name>
<keyword evidence="4" id="KW-1185">Reference proteome</keyword>
<evidence type="ECO:0000313" key="4">
    <source>
        <dbReference type="Proteomes" id="UP000635726"/>
    </source>
</evidence>
<dbReference type="Proteomes" id="UP000635726">
    <property type="component" value="Unassembled WGS sequence"/>
</dbReference>
<keyword evidence="1" id="KW-0812">Transmembrane</keyword>
<evidence type="ECO:0000256" key="1">
    <source>
        <dbReference type="SAM" id="Phobius"/>
    </source>
</evidence>
<keyword evidence="1" id="KW-1133">Transmembrane helix</keyword>
<feature type="transmembrane region" description="Helical" evidence="1">
    <location>
        <begin position="183"/>
        <end position="203"/>
    </location>
</feature>
<sequence>MLTPSTAPTLALAGLWLRAASLAALAAYTTTNSGLGLWLPLVDLVASTVLLALWTPLMGRVLRGGVVLTTDPLRTAVSMLYPWVIAFEGTLWLLFTFLPAVAGVYPVNPVASTVQVTVSGVGILVSFLAYLWSVRFMVNPADTAGRSSLVDVANLAAALAAAQAVLTVVPLGGMPAQTLASQVLYTGANVIEAASWLLLRWALLSAARTERPD</sequence>
<protein>
    <submittedName>
        <fullName evidence="3">Uncharacterized protein</fullName>
    </submittedName>
</protein>
<comment type="caution">
    <text evidence="3">The sequence shown here is derived from an EMBL/GenBank/DDBJ whole genome shotgun (WGS) entry which is preliminary data.</text>
</comment>
<reference evidence="3" key="1">
    <citation type="journal article" date="2014" name="Int. J. Syst. Evol. Microbiol.">
        <title>Complete genome sequence of Corynebacterium casei LMG S-19264T (=DSM 44701T), isolated from a smear-ripened cheese.</title>
        <authorList>
            <consortium name="US DOE Joint Genome Institute (JGI-PGF)"/>
            <person name="Walter F."/>
            <person name="Albersmeier A."/>
            <person name="Kalinowski J."/>
            <person name="Ruckert C."/>
        </authorList>
    </citation>
    <scope>NUCLEOTIDE SEQUENCE</scope>
    <source>
        <strain evidence="3">JCM 14371</strain>
    </source>
</reference>
<reference evidence="3" key="2">
    <citation type="submission" date="2020-09" db="EMBL/GenBank/DDBJ databases">
        <authorList>
            <person name="Sun Q."/>
            <person name="Ohkuma M."/>
        </authorList>
    </citation>
    <scope>NUCLEOTIDE SEQUENCE</scope>
    <source>
        <strain evidence="3">JCM 14371</strain>
    </source>
</reference>
<gene>
    <name evidence="3" type="ORF">GCM10008939_19730</name>
</gene>
<feature type="transmembrane region" description="Helical" evidence="1">
    <location>
        <begin position="36"/>
        <end position="59"/>
    </location>
</feature>
<evidence type="ECO:0000313" key="3">
    <source>
        <dbReference type="EMBL" id="GGJ75559.1"/>
    </source>
</evidence>
<dbReference type="AlphaFoldDB" id="A0A917UQE6"/>
<organism evidence="3 4">
    <name type="scientific">Deinococcus aquiradiocola</name>
    <dbReference type="NCBI Taxonomy" id="393059"/>
    <lineage>
        <taxon>Bacteria</taxon>
        <taxon>Thermotogati</taxon>
        <taxon>Deinococcota</taxon>
        <taxon>Deinococci</taxon>
        <taxon>Deinococcales</taxon>
        <taxon>Deinococcaceae</taxon>
        <taxon>Deinococcus</taxon>
    </lineage>
</organism>
<feature type="transmembrane region" description="Helical" evidence="1">
    <location>
        <begin position="152"/>
        <end position="171"/>
    </location>
</feature>
<evidence type="ECO:0000256" key="2">
    <source>
        <dbReference type="SAM" id="SignalP"/>
    </source>
</evidence>
<feature type="signal peptide" evidence="2">
    <location>
        <begin position="1"/>
        <end position="26"/>
    </location>
</feature>
<dbReference type="EMBL" id="BMOE01000005">
    <property type="protein sequence ID" value="GGJ75559.1"/>
    <property type="molecule type" value="Genomic_DNA"/>
</dbReference>